<dbReference type="CDD" id="cd02540">
    <property type="entry name" value="GT2_GlmU_N_bac"/>
    <property type="match status" value="1"/>
</dbReference>
<feature type="binding site" evidence="20">
    <location>
        <position position="75"/>
    </location>
    <ligand>
        <name>UDP-N-acetyl-alpha-D-glucosamine</name>
        <dbReference type="ChEBI" id="CHEBI:57705"/>
    </ligand>
</feature>
<dbReference type="EC" id="2.7.7.23" evidence="20"/>
<dbReference type="OrthoDB" id="9775031at2"/>
<dbReference type="GO" id="GO:0071555">
    <property type="term" value="P:cell wall organization"/>
    <property type="evidence" value="ECO:0007669"/>
    <property type="project" value="UniProtKB-KW"/>
</dbReference>
<comment type="catalytic activity">
    <reaction evidence="18 20">
        <text>N-acetyl-alpha-D-glucosamine 1-phosphate + UTP + H(+) = UDP-N-acetyl-alpha-D-glucosamine + diphosphate</text>
        <dbReference type="Rhea" id="RHEA:13509"/>
        <dbReference type="ChEBI" id="CHEBI:15378"/>
        <dbReference type="ChEBI" id="CHEBI:33019"/>
        <dbReference type="ChEBI" id="CHEBI:46398"/>
        <dbReference type="ChEBI" id="CHEBI:57705"/>
        <dbReference type="ChEBI" id="CHEBI:57776"/>
        <dbReference type="EC" id="2.7.7.23"/>
    </reaction>
</comment>
<protein>
    <recommendedName>
        <fullName evidence="20">Bifunctional protein GlmU</fullName>
    </recommendedName>
    <domain>
        <recommendedName>
            <fullName evidence="20">UDP-N-acetylglucosamine pyrophosphorylase</fullName>
            <ecNumber evidence="20">2.7.7.23</ecNumber>
        </recommendedName>
        <alternativeName>
            <fullName evidence="20">N-acetylglucosamine-1-phosphate uridyltransferase</fullName>
        </alternativeName>
    </domain>
    <domain>
        <recommendedName>
            <fullName evidence="20">Glucosamine-1-phosphate N-acetyltransferase</fullName>
            <ecNumber evidence="20">2.3.1.157</ecNumber>
        </recommendedName>
    </domain>
</protein>
<organism evidence="22 23">
    <name type="scientific">Seinonella peptonophila</name>
    <dbReference type="NCBI Taxonomy" id="112248"/>
    <lineage>
        <taxon>Bacteria</taxon>
        <taxon>Bacillati</taxon>
        <taxon>Bacillota</taxon>
        <taxon>Bacilli</taxon>
        <taxon>Bacillales</taxon>
        <taxon>Thermoactinomycetaceae</taxon>
        <taxon>Seinonella</taxon>
    </lineage>
</organism>
<dbReference type="GO" id="GO:0016020">
    <property type="term" value="C:membrane"/>
    <property type="evidence" value="ECO:0007669"/>
    <property type="project" value="GOC"/>
</dbReference>
<dbReference type="PANTHER" id="PTHR43584:SF3">
    <property type="entry name" value="BIFUNCTIONAL PROTEIN GLMU"/>
    <property type="match status" value="1"/>
</dbReference>
<comment type="pathway">
    <text evidence="3 20">Nucleotide-sugar biosynthesis; UDP-N-acetyl-alpha-D-glucosamine biosynthesis; UDP-N-acetyl-alpha-D-glucosamine from N-acetyl-alpha-D-glucosamine 1-phosphate: step 1/1.</text>
</comment>
<dbReference type="Proteomes" id="UP000184476">
    <property type="component" value="Unassembled WGS sequence"/>
</dbReference>
<keyword evidence="13 20" id="KW-0573">Peptidoglycan synthesis</keyword>
<dbReference type="GO" id="GO:0000902">
    <property type="term" value="P:cell morphogenesis"/>
    <property type="evidence" value="ECO:0007669"/>
    <property type="project" value="UniProtKB-UniRule"/>
</dbReference>
<dbReference type="CDD" id="cd03353">
    <property type="entry name" value="LbH_GlmU_C"/>
    <property type="match status" value="1"/>
</dbReference>
<keyword evidence="6 20" id="KW-0963">Cytoplasm</keyword>
<feature type="active site" description="Proton acceptor" evidence="20">
    <location>
        <position position="365"/>
    </location>
</feature>
<dbReference type="STRING" id="112248.SAMN05444392_10735"/>
<evidence type="ECO:0000256" key="2">
    <source>
        <dbReference type="ARBA" id="ARBA00005166"/>
    </source>
</evidence>
<gene>
    <name evidence="20" type="primary">glmU</name>
    <name evidence="22" type="ORF">SAMN05444392_10735</name>
</gene>
<evidence type="ECO:0000256" key="11">
    <source>
        <dbReference type="ARBA" id="ARBA00022842"/>
    </source>
</evidence>
<comment type="similarity">
    <text evidence="4 20">In the C-terminal section; belongs to the transferase hexapeptide repeat family.</text>
</comment>
<dbReference type="InterPro" id="IPR050065">
    <property type="entry name" value="GlmU-like"/>
</dbReference>
<comment type="function">
    <text evidence="19 20">Catalyzes the last two sequential reactions in the de novo biosynthetic pathway for UDP-N-acetylglucosamine (UDP-GlcNAc). The C-terminal domain catalyzes the transfer of acetyl group from acetyl coenzyme A to glucosamine-1-phosphate (GlcN-1-P) to produce N-acetylglucosamine-1-phosphate (GlcNAc-1-P), which is converted into UDP-GlcNAc by the transfer of uridine 5-monophosphate (from uridine 5-triphosphate), a reaction catalyzed by the N-terminal domain.</text>
</comment>
<evidence type="ECO:0000256" key="4">
    <source>
        <dbReference type="ARBA" id="ARBA00007707"/>
    </source>
</evidence>
<dbReference type="GO" id="GO:0019134">
    <property type="term" value="F:glucosamine-1-phosphate N-acetyltransferase activity"/>
    <property type="evidence" value="ECO:0007669"/>
    <property type="project" value="UniProtKB-UniRule"/>
</dbReference>
<feature type="binding site" evidence="20">
    <location>
        <position position="230"/>
    </location>
    <ligand>
        <name>UDP-N-acetyl-alpha-D-glucosamine</name>
        <dbReference type="ChEBI" id="CHEBI:57705"/>
    </ligand>
</feature>
<dbReference type="InterPro" id="IPR029044">
    <property type="entry name" value="Nucleotide-diphossugar_trans"/>
</dbReference>
<dbReference type="GO" id="GO:0000287">
    <property type="term" value="F:magnesium ion binding"/>
    <property type="evidence" value="ECO:0007669"/>
    <property type="project" value="UniProtKB-UniRule"/>
</dbReference>
<feature type="binding site" evidence="20">
    <location>
        <begin position="9"/>
        <end position="12"/>
    </location>
    <ligand>
        <name>UDP-N-acetyl-alpha-D-glucosamine</name>
        <dbReference type="ChEBI" id="CHEBI:57705"/>
    </ligand>
</feature>
<dbReference type="Gene3D" id="2.160.10.10">
    <property type="entry name" value="Hexapeptide repeat proteins"/>
    <property type="match status" value="1"/>
</dbReference>
<keyword evidence="16 20" id="KW-0961">Cell wall biogenesis/degradation</keyword>
<dbReference type="UniPathway" id="UPA00113">
    <property type="reaction ID" value="UER00532"/>
</dbReference>
<evidence type="ECO:0000256" key="20">
    <source>
        <dbReference type="HAMAP-Rule" id="MF_01631"/>
    </source>
</evidence>
<evidence type="ECO:0000256" key="17">
    <source>
        <dbReference type="ARBA" id="ARBA00048247"/>
    </source>
</evidence>
<comment type="similarity">
    <text evidence="5 20">In the N-terminal section; belongs to the N-acetylglucosamine-1-phosphate uridyltransferase family.</text>
</comment>
<feature type="binding site" evidence="20">
    <location>
        <position position="142"/>
    </location>
    <ligand>
        <name>UDP-N-acetyl-alpha-D-glucosamine</name>
        <dbReference type="ChEBI" id="CHEBI:57705"/>
    </ligand>
</feature>
<feature type="region of interest" description="Linker" evidence="20">
    <location>
        <begin position="233"/>
        <end position="253"/>
    </location>
</feature>
<dbReference type="SUPFAM" id="SSF53448">
    <property type="entry name" value="Nucleotide-diphospho-sugar transferases"/>
    <property type="match status" value="1"/>
</dbReference>
<feature type="region of interest" description="N-acetyltransferase" evidence="20">
    <location>
        <begin position="254"/>
        <end position="463"/>
    </location>
</feature>
<dbReference type="PANTHER" id="PTHR43584">
    <property type="entry name" value="NUCLEOTIDYL TRANSFERASE"/>
    <property type="match status" value="1"/>
</dbReference>
<feature type="binding site" evidence="20">
    <location>
        <position position="353"/>
    </location>
    <ligand>
        <name>UDP-N-acetyl-alpha-D-glucosamine</name>
        <dbReference type="ChEBI" id="CHEBI:57705"/>
    </ligand>
</feature>
<dbReference type="Pfam" id="PF00132">
    <property type="entry name" value="Hexapep"/>
    <property type="match status" value="1"/>
</dbReference>
<dbReference type="EC" id="2.3.1.157" evidence="20"/>
<comment type="subunit">
    <text evidence="20">Homotrimer.</text>
</comment>
<comment type="caution">
    <text evidence="20">Lacks conserved residue(s) required for the propagation of feature annotation.</text>
</comment>
<evidence type="ECO:0000313" key="23">
    <source>
        <dbReference type="Proteomes" id="UP000184476"/>
    </source>
</evidence>
<feature type="binding site" evidence="20">
    <location>
        <position position="442"/>
    </location>
    <ligand>
        <name>acetyl-CoA</name>
        <dbReference type="ChEBI" id="CHEBI:57288"/>
    </ligand>
</feature>
<dbReference type="GO" id="GO:0008360">
    <property type="term" value="P:regulation of cell shape"/>
    <property type="evidence" value="ECO:0007669"/>
    <property type="project" value="UniProtKB-KW"/>
</dbReference>
<dbReference type="NCBIfam" id="TIGR01173">
    <property type="entry name" value="glmU"/>
    <property type="match status" value="1"/>
</dbReference>
<evidence type="ECO:0000256" key="16">
    <source>
        <dbReference type="ARBA" id="ARBA00023316"/>
    </source>
</evidence>
<dbReference type="InterPro" id="IPR001451">
    <property type="entry name" value="Hexapep"/>
</dbReference>
<evidence type="ECO:0000256" key="8">
    <source>
        <dbReference type="ARBA" id="ARBA00022695"/>
    </source>
</evidence>
<feature type="binding site" evidence="20">
    <location>
        <begin position="80"/>
        <end position="81"/>
    </location>
    <ligand>
        <name>UDP-N-acetyl-alpha-D-glucosamine</name>
        <dbReference type="ChEBI" id="CHEBI:57705"/>
    </ligand>
</feature>
<accession>A0A1M4YM90</accession>
<dbReference type="GO" id="GO:0005737">
    <property type="term" value="C:cytoplasm"/>
    <property type="evidence" value="ECO:0007669"/>
    <property type="project" value="UniProtKB-SubCell"/>
</dbReference>
<evidence type="ECO:0000256" key="7">
    <source>
        <dbReference type="ARBA" id="ARBA00022679"/>
    </source>
</evidence>
<evidence type="ECO:0000256" key="6">
    <source>
        <dbReference type="ARBA" id="ARBA00022490"/>
    </source>
</evidence>
<feature type="binding site" evidence="20">
    <location>
        <position position="105"/>
    </location>
    <ligand>
        <name>Mg(2+)</name>
        <dbReference type="ChEBI" id="CHEBI:18420"/>
    </ligand>
</feature>
<dbReference type="GO" id="GO:0009245">
    <property type="term" value="P:lipid A biosynthetic process"/>
    <property type="evidence" value="ECO:0007669"/>
    <property type="project" value="UniProtKB-UniRule"/>
</dbReference>
<evidence type="ECO:0000256" key="14">
    <source>
        <dbReference type="ARBA" id="ARBA00023268"/>
    </source>
</evidence>
<keyword evidence="11 20" id="KW-0460">Magnesium</keyword>
<evidence type="ECO:0000256" key="13">
    <source>
        <dbReference type="ARBA" id="ARBA00022984"/>
    </source>
</evidence>
<feature type="binding site" evidence="20">
    <location>
        <position position="230"/>
    </location>
    <ligand>
        <name>Mg(2+)</name>
        <dbReference type="ChEBI" id="CHEBI:18420"/>
    </ligand>
</feature>
<keyword evidence="9 20" id="KW-0479">Metal-binding</keyword>
<feature type="binding site" evidence="20">
    <location>
        <position position="157"/>
    </location>
    <ligand>
        <name>UDP-N-acetyl-alpha-D-glucosamine</name>
        <dbReference type="ChEBI" id="CHEBI:57705"/>
    </ligand>
</feature>
<dbReference type="InterPro" id="IPR011004">
    <property type="entry name" value="Trimer_LpxA-like_sf"/>
</dbReference>
<dbReference type="InterPro" id="IPR005835">
    <property type="entry name" value="NTP_transferase_dom"/>
</dbReference>
<comment type="pathway">
    <text evidence="20">Bacterial outer membrane biogenesis; LPS lipid A biosynthesis.</text>
</comment>
<feature type="binding site" evidence="20">
    <location>
        <position position="172"/>
    </location>
    <ligand>
        <name>UDP-N-acetyl-alpha-D-glucosamine</name>
        <dbReference type="ChEBI" id="CHEBI:57705"/>
    </ligand>
</feature>
<sequence>MGNLYAVVLAAGKGTRMKSKKHKVLHSVCGKPIIDHVLDRLHELGCDRTICVIGYQGDTLREHLEKKHAVTLVEQKEQLGTAHAIMQAKDELASLEGTTLVMNGDHPLFTLETLQRLVRSHQEKRAAATVLTADLDDPAQYGRVIRNGNHSVQRIVEYKDASEEERQITEINTGTFCFDNQKLFSVIHEVNNNNAQKEYYLPDVLSLLLKRSELVHAVKVHDAGEAMGVNDRQQLAEADAYMRQMILQKHMEEGVTIVDTSNTYIEPEVFIGADTVIHPGTFLRGTTMIGEDCQIGPQADLTDMVIDDEVSIKYTVASGSRIEKETTVGPYVYMRPQTHLRKRVKIGCFIDLKKAELGDGTKVSHLAYVGDARVGKKVNISCGVVTVNYDGKNKFKTIIGDNAFIGCNVNLVAPVHVKKGAYVAAGSTITNDVPEKALAIARERQTNKPGYVEKLWAKRSQQK</sequence>
<comment type="subcellular location">
    <subcellularLocation>
        <location evidence="1 20">Cytoplasm</location>
    </subcellularLocation>
</comment>
<dbReference type="GO" id="GO:0003977">
    <property type="term" value="F:UDP-N-acetylglucosamine diphosphorylase activity"/>
    <property type="evidence" value="ECO:0007669"/>
    <property type="project" value="UniProtKB-UniRule"/>
</dbReference>
<evidence type="ECO:0000256" key="5">
    <source>
        <dbReference type="ARBA" id="ARBA00007947"/>
    </source>
</evidence>
<dbReference type="AlphaFoldDB" id="A0A1M4YM90"/>
<keyword evidence="15 20" id="KW-0012">Acyltransferase</keyword>
<evidence type="ECO:0000256" key="15">
    <source>
        <dbReference type="ARBA" id="ARBA00023315"/>
    </source>
</evidence>
<evidence type="ECO:0000256" key="10">
    <source>
        <dbReference type="ARBA" id="ARBA00022737"/>
    </source>
</evidence>
<feature type="binding site" evidence="20">
    <location>
        <position position="425"/>
    </location>
    <ligand>
        <name>acetyl-CoA</name>
        <dbReference type="ChEBI" id="CHEBI:57288"/>
    </ligand>
</feature>
<keyword evidence="7 20" id="KW-0808">Transferase</keyword>
<reference evidence="22 23" key="1">
    <citation type="submission" date="2016-11" db="EMBL/GenBank/DDBJ databases">
        <authorList>
            <person name="Jaros S."/>
            <person name="Januszkiewicz K."/>
            <person name="Wedrychowicz H."/>
        </authorList>
    </citation>
    <scope>NUCLEOTIDE SEQUENCE [LARGE SCALE GENOMIC DNA]</scope>
    <source>
        <strain evidence="22 23">DSM 44666</strain>
    </source>
</reference>
<feature type="binding site" evidence="20">
    <location>
        <position position="335"/>
    </location>
    <ligand>
        <name>UDP-N-acetyl-alpha-D-glucosamine</name>
        <dbReference type="ChEBI" id="CHEBI:57705"/>
    </ligand>
</feature>
<feature type="region of interest" description="Pyrophosphorylase" evidence="20">
    <location>
        <begin position="1"/>
        <end position="232"/>
    </location>
</feature>
<dbReference type="Pfam" id="PF00483">
    <property type="entry name" value="NTP_transferase"/>
    <property type="match status" value="1"/>
</dbReference>
<keyword evidence="8 20" id="KW-0548">Nucleotidyltransferase</keyword>
<dbReference type="NCBIfam" id="NF010934">
    <property type="entry name" value="PRK14354.1"/>
    <property type="match status" value="1"/>
</dbReference>
<evidence type="ECO:0000256" key="19">
    <source>
        <dbReference type="ARBA" id="ARBA00049628"/>
    </source>
</evidence>
<comment type="pathway">
    <text evidence="2 20">Nucleotide-sugar biosynthesis; UDP-N-acetyl-alpha-D-glucosamine biosynthesis; N-acetyl-alpha-D-glucosamine 1-phosphate from alpha-D-glucosamine 6-phosphate (route II): step 2/2.</text>
</comment>
<evidence type="ECO:0000256" key="1">
    <source>
        <dbReference type="ARBA" id="ARBA00004496"/>
    </source>
</evidence>
<evidence type="ECO:0000313" key="22">
    <source>
        <dbReference type="EMBL" id="SHF06861.1"/>
    </source>
</evidence>
<evidence type="ECO:0000256" key="12">
    <source>
        <dbReference type="ARBA" id="ARBA00022960"/>
    </source>
</evidence>
<feature type="binding site" evidence="20">
    <location>
        <position position="368"/>
    </location>
    <ligand>
        <name>UDP-N-acetyl-alpha-D-glucosamine</name>
        <dbReference type="ChEBI" id="CHEBI:57705"/>
    </ligand>
</feature>
<dbReference type="UniPathway" id="UPA00973"/>
<dbReference type="InterPro" id="IPR038009">
    <property type="entry name" value="GlmU_C_LbH"/>
</dbReference>
<feature type="domain" description="Nucleotidyl transferase" evidence="21">
    <location>
        <begin position="6"/>
        <end position="218"/>
    </location>
</feature>
<feature type="binding site" evidence="20">
    <location>
        <position position="379"/>
    </location>
    <ligand>
        <name>UDP-N-acetyl-alpha-D-glucosamine</name>
        <dbReference type="ChEBI" id="CHEBI:57705"/>
    </ligand>
</feature>
<keyword evidence="12 20" id="KW-0133">Cell shape</keyword>
<feature type="binding site" evidence="20">
    <location>
        <begin position="388"/>
        <end position="389"/>
    </location>
    <ligand>
        <name>acetyl-CoA</name>
        <dbReference type="ChEBI" id="CHEBI:57288"/>
    </ligand>
</feature>
<dbReference type="HAMAP" id="MF_01631">
    <property type="entry name" value="GlmU"/>
    <property type="match status" value="1"/>
</dbReference>
<proteinExistence type="inferred from homology"/>
<dbReference type="EMBL" id="FQVL01000007">
    <property type="protein sequence ID" value="SHF06861.1"/>
    <property type="molecule type" value="Genomic_DNA"/>
</dbReference>
<dbReference type="Gene3D" id="3.90.550.10">
    <property type="entry name" value="Spore Coat Polysaccharide Biosynthesis Protein SpsA, Chain A"/>
    <property type="match status" value="1"/>
</dbReference>
<keyword evidence="10 20" id="KW-0677">Repeat</keyword>
<keyword evidence="23" id="KW-1185">Reference proteome</keyword>
<evidence type="ECO:0000259" key="21">
    <source>
        <dbReference type="Pfam" id="PF00483"/>
    </source>
</evidence>
<comment type="catalytic activity">
    <reaction evidence="17 20">
        <text>alpha-D-glucosamine 1-phosphate + acetyl-CoA = N-acetyl-alpha-D-glucosamine 1-phosphate + CoA + H(+)</text>
        <dbReference type="Rhea" id="RHEA:13725"/>
        <dbReference type="ChEBI" id="CHEBI:15378"/>
        <dbReference type="ChEBI" id="CHEBI:57287"/>
        <dbReference type="ChEBI" id="CHEBI:57288"/>
        <dbReference type="ChEBI" id="CHEBI:57776"/>
        <dbReference type="ChEBI" id="CHEBI:58516"/>
        <dbReference type="EC" id="2.3.1.157"/>
    </reaction>
</comment>
<dbReference type="GO" id="GO:0006048">
    <property type="term" value="P:UDP-N-acetylglucosamine biosynthetic process"/>
    <property type="evidence" value="ECO:0007669"/>
    <property type="project" value="UniProtKB-UniPathway"/>
</dbReference>
<name>A0A1M4YM90_9BACL</name>
<evidence type="ECO:0000256" key="18">
    <source>
        <dbReference type="ARBA" id="ARBA00048493"/>
    </source>
</evidence>
<feature type="binding site" evidence="20">
    <location>
        <position position="23"/>
    </location>
    <ligand>
        <name>UDP-N-acetyl-alpha-D-glucosamine</name>
        <dbReference type="ChEBI" id="CHEBI:57705"/>
    </ligand>
</feature>
<evidence type="ECO:0000256" key="3">
    <source>
        <dbReference type="ARBA" id="ARBA00005208"/>
    </source>
</evidence>
<dbReference type="SUPFAM" id="SSF51161">
    <property type="entry name" value="Trimeric LpxA-like enzymes"/>
    <property type="match status" value="1"/>
</dbReference>
<evidence type="ECO:0000256" key="9">
    <source>
        <dbReference type="ARBA" id="ARBA00022723"/>
    </source>
</evidence>
<comment type="cofactor">
    <cofactor evidence="20">
        <name>Mg(2+)</name>
        <dbReference type="ChEBI" id="CHEBI:18420"/>
    </cofactor>
    <text evidence="20">Binds 1 Mg(2+) ion per subunit.</text>
</comment>
<keyword evidence="14 20" id="KW-0511">Multifunctional enzyme</keyword>
<dbReference type="RefSeq" id="WP_073155052.1">
    <property type="nucleotide sequence ID" value="NZ_FQVL01000007.1"/>
</dbReference>
<dbReference type="InterPro" id="IPR005882">
    <property type="entry name" value="Bifunctional_GlmU"/>
</dbReference>
<dbReference type="GO" id="GO:0009252">
    <property type="term" value="P:peptidoglycan biosynthetic process"/>
    <property type="evidence" value="ECO:0007669"/>
    <property type="project" value="UniProtKB-UniRule"/>
</dbReference>